<comment type="function">
    <text evidence="6">Required for the formation of N(7)-methylguanine at position 46 (m7G46) in tRNA. In the complex, it is required to stabilize and induce conformational changes of the catalytic subunit.</text>
</comment>
<dbReference type="Gene3D" id="2.130.10.10">
    <property type="entry name" value="YVTN repeat-like/Quinoprotein amine dehydrogenase"/>
    <property type="match status" value="1"/>
</dbReference>
<keyword evidence="3 6" id="KW-0819">tRNA processing</keyword>
<dbReference type="HAMAP" id="MF_03056">
    <property type="entry name" value="TRM82"/>
    <property type="match status" value="1"/>
</dbReference>
<proteinExistence type="inferred from homology"/>
<evidence type="ECO:0000313" key="10">
    <source>
        <dbReference type="EMBL" id="PHH83624.1"/>
    </source>
</evidence>
<keyword evidence="2 6" id="KW-0853">WD repeat</keyword>
<evidence type="ECO:0000313" key="11">
    <source>
        <dbReference type="Proteomes" id="UP000224854"/>
    </source>
</evidence>
<evidence type="ECO:0000256" key="6">
    <source>
        <dbReference type="HAMAP-Rule" id="MF_03056"/>
    </source>
</evidence>
<dbReference type="OrthoDB" id="339900at2759"/>
<gene>
    <name evidence="10" type="ORF">CDD82_6070</name>
</gene>
<evidence type="ECO:0000256" key="7">
    <source>
        <dbReference type="PROSITE-ProRule" id="PRU00221"/>
    </source>
</evidence>
<evidence type="ECO:0000256" key="5">
    <source>
        <dbReference type="ARBA" id="ARBA00023242"/>
    </source>
</evidence>
<sequence length="543" mass="59327">MKIPYSCLHTCGDIVFAARAAKIHSFSLEGRKHRFTWQHPDVVSRQETEPGTSLAVVQDEGHPIKRRKLQDANDTSSARHEPHDEPSDSVKPEPQGPGAASSTPEMPKTRGKRAVKDAISGSVARIPDRPVFSQLAASIDGLHVVAVSGHDKTVWVFEHDGHGTLALVSKRTMPKRPSAVCISADSQIICADKFGDVYALPLVPSPIQPSSTPFQYPSSKSLVPAASSLTVHSKRNLEALENQRRQLELQRQKRAHDGAAAVKPDVLSFNLTLLLGHVSMLTSLALGESDGRHYILTADRDEHIRVSRYPPQAHVIENFCLGHKQFVSNILIPPSRRDVLISGGGDHHLFVWDWKAGRLLFKTNVLNLAREIAPDVANISLSGLFSLVWPSDPDNKTYILAICESIKAIFSWQLTDTNNLNNPGIIQLPANPLHLAIFAPKTAAPSLVLAQDPGLTKAKSLCSLTLTTDNGRLTSDAELSFHDEAIEADEQHVSAPEIHALLYTVSNLRKQAACCEAENVTHGASELQLQVEGAKTAREYQDI</sequence>
<dbReference type="Proteomes" id="UP000224854">
    <property type="component" value="Unassembled WGS sequence"/>
</dbReference>
<dbReference type="PANTHER" id="PTHR16288:SF0">
    <property type="entry name" value="TRNA (GUANINE-N(7)-)-METHYLTRANSFERASE NON-CATALYTIC SUBUNIT WDR4"/>
    <property type="match status" value="1"/>
</dbReference>
<evidence type="ECO:0000256" key="8">
    <source>
        <dbReference type="SAM" id="Coils"/>
    </source>
</evidence>
<evidence type="ECO:0000256" key="9">
    <source>
        <dbReference type="SAM" id="MobiDB-lite"/>
    </source>
</evidence>
<comment type="caution">
    <text evidence="10">The sequence shown here is derived from an EMBL/GenBank/DDBJ whole genome shotgun (WGS) entry which is preliminary data.</text>
</comment>
<dbReference type="SUPFAM" id="SSF50978">
    <property type="entry name" value="WD40 repeat-like"/>
    <property type="match status" value="1"/>
</dbReference>
<dbReference type="PROSITE" id="PS50082">
    <property type="entry name" value="WD_REPEATS_2"/>
    <property type="match status" value="1"/>
</dbReference>
<dbReference type="AlphaFoldDB" id="A0A2C5ZVY3"/>
<feature type="compositionally biased region" description="Basic and acidic residues" evidence="9">
    <location>
        <begin position="77"/>
        <end position="91"/>
    </location>
</feature>
<dbReference type="GO" id="GO:0106004">
    <property type="term" value="P:tRNA (guanine-N7)-methylation"/>
    <property type="evidence" value="ECO:0007669"/>
    <property type="project" value="UniProtKB-UniRule"/>
</dbReference>
<protein>
    <submittedName>
        <fullName evidence="10">Uncharacterized protein</fullName>
    </submittedName>
</protein>
<dbReference type="InterPro" id="IPR028884">
    <property type="entry name" value="Trm82"/>
</dbReference>
<dbReference type="UniPathway" id="UPA00989"/>
<dbReference type="GO" id="GO:0043527">
    <property type="term" value="C:tRNA methyltransferase complex"/>
    <property type="evidence" value="ECO:0007669"/>
    <property type="project" value="TreeGrafter"/>
</dbReference>
<comment type="subcellular location">
    <subcellularLocation>
        <location evidence="1 6">Nucleus</location>
    </subcellularLocation>
</comment>
<dbReference type="GO" id="GO:0005829">
    <property type="term" value="C:cytosol"/>
    <property type="evidence" value="ECO:0007669"/>
    <property type="project" value="TreeGrafter"/>
</dbReference>
<keyword evidence="11" id="KW-1185">Reference proteome</keyword>
<comment type="pathway">
    <text evidence="6">tRNA modification; N(7)-methylguanine-tRNA biosynthesis.</text>
</comment>
<keyword evidence="4 6" id="KW-0677">Repeat</keyword>
<dbReference type="InterPro" id="IPR001680">
    <property type="entry name" value="WD40_rpt"/>
</dbReference>
<evidence type="ECO:0000256" key="1">
    <source>
        <dbReference type="ARBA" id="ARBA00004123"/>
    </source>
</evidence>
<accession>A0A2C5ZVY3</accession>
<feature type="repeat" description="WD" evidence="7">
    <location>
        <begin position="320"/>
        <end position="362"/>
    </location>
</feature>
<evidence type="ECO:0000256" key="2">
    <source>
        <dbReference type="ARBA" id="ARBA00022574"/>
    </source>
</evidence>
<evidence type="ECO:0000256" key="4">
    <source>
        <dbReference type="ARBA" id="ARBA00022737"/>
    </source>
</evidence>
<name>A0A2C5ZVY3_9HYPO</name>
<dbReference type="InterPro" id="IPR015943">
    <property type="entry name" value="WD40/YVTN_repeat-like_dom_sf"/>
</dbReference>
<dbReference type="InterPro" id="IPR036322">
    <property type="entry name" value="WD40_repeat_dom_sf"/>
</dbReference>
<dbReference type="GO" id="GO:0005634">
    <property type="term" value="C:nucleus"/>
    <property type="evidence" value="ECO:0007669"/>
    <property type="project" value="UniProtKB-SubCell"/>
</dbReference>
<dbReference type="PANTHER" id="PTHR16288">
    <property type="entry name" value="WD40 REPEAT PROTEIN 4"/>
    <property type="match status" value="1"/>
</dbReference>
<keyword evidence="5 6" id="KW-0539">Nucleus</keyword>
<comment type="similarity">
    <text evidence="6">Belongs to the WD repeat TRM82 family.</text>
</comment>
<dbReference type="EMBL" id="NJEU01000006">
    <property type="protein sequence ID" value="PHH83624.1"/>
    <property type="molecule type" value="Genomic_DNA"/>
</dbReference>
<keyword evidence="8" id="KW-0175">Coiled coil</keyword>
<reference evidence="10 11" key="1">
    <citation type="submission" date="2017-06" db="EMBL/GenBank/DDBJ databases">
        <title>Ant-infecting Ophiocordyceps genomes reveal a high diversity of potential behavioral manipulation genes and a possible major role for enterotoxins.</title>
        <authorList>
            <person name="De Bekker C."/>
            <person name="Evans H.C."/>
            <person name="Brachmann A."/>
            <person name="Hughes D.P."/>
        </authorList>
    </citation>
    <scope>NUCLEOTIDE SEQUENCE [LARGE SCALE GENOMIC DNA]</scope>
    <source>
        <strain evidence="10 11">1348a</strain>
    </source>
</reference>
<dbReference type="SMART" id="SM00320">
    <property type="entry name" value="WD40"/>
    <property type="match status" value="3"/>
</dbReference>
<feature type="region of interest" description="Disordered" evidence="9">
    <location>
        <begin position="41"/>
        <end position="116"/>
    </location>
</feature>
<organism evidence="10 11">
    <name type="scientific">Ophiocordyceps australis</name>
    <dbReference type="NCBI Taxonomy" id="1399860"/>
    <lineage>
        <taxon>Eukaryota</taxon>
        <taxon>Fungi</taxon>
        <taxon>Dikarya</taxon>
        <taxon>Ascomycota</taxon>
        <taxon>Pezizomycotina</taxon>
        <taxon>Sordariomycetes</taxon>
        <taxon>Hypocreomycetidae</taxon>
        <taxon>Hypocreales</taxon>
        <taxon>Ophiocordycipitaceae</taxon>
        <taxon>Ophiocordyceps</taxon>
    </lineage>
</organism>
<evidence type="ECO:0000256" key="3">
    <source>
        <dbReference type="ARBA" id="ARBA00022694"/>
    </source>
</evidence>
<feature type="coiled-coil region" evidence="8">
    <location>
        <begin position="230"/>
        <end position="257"/>
    </location>
</feature>